<evidence type="ECO:0000313" key="3">
    <source>
        <dbReference type="Proteomes" id="UP000285575"/>
    </source>
</evidence>
<reference evidence="2 3" key="1">
    <citation type="submission" date="2019-01" db="EMBL/GenBank/DDBJ databases">
        <authorList>
            <person name="Chen W.-M."/>
        </authorList>
    </citation>
    <scope>NUCLEOTIDE SEQUENCE [LARGE SCALE GENOMIC DNA]</scope>
    <source>
        <strain evidence="2 3">KYPY4</strain>
    </source>
</reference>
<dbReference type="Pfam" id="PF05544">
    <property type="entry name" value="Pro_racemase"/>
    <property type="match status" value="1"/>
</dbReference>
<dbReference type="PANTHER" id="PTHR33442:SF1">
    <property type="entry name" value="TRANS-3-HYDROXY-L-PROLINE DEHYDRATASE"/>
    <property type="match status" value="1"/>
</dbReference>
<dbReference type="AlphaFoldDB" id="A0A437RQU3"/>
<name>A0A437RQU3_9BURK</name>
<organism evidence="2 3">
    <name type="scientific">Rubrivivax rivuli</name>
    <dbReference type="NCBI Taxonomy" id="1862385"/>
    <lineage>
        <taxon>Bacteria</taxon>
        <taxon>Pseudomonadati</taxon>
        <taxon>Pseudomonadota</taxon>
        <taxon>Betaproteobacteria</taxon>
        <taxon>Burkholderiales</taxon>
        <taxon>Sphaerotilaceae</taxon>
        <taxon>Rubrivivax</taxon>
    </lineage>
</organism>
<dbReference type="InterPro" id="IPR008794">
    <property type="entry name" value="Pro_racemase_fam"/>
</dbReference>
<dbReference type="SUPFAM" id="SSF54506">
    <property type="entry name" value="Diaminopimelate epimerase-like"/>
    <property type="match status" value="1"/>
</dbReference>
<keyword evidence="3" id="KW-1185">Reference proteome</keyword>
<dbReference type="SFLD" id="SFLDS00028">
    <property type="entry name" value="Proline_Racemase"/>
    <property type="match status" value="1"/>
</dbReference>
<evidence type="ECO:0000256" key="1">
    <source>
        <dbReference type="ARBA" id="ARBA00007529"/>
    </source>
</evidence>
<dbReference type="PIRSF" id="PIRSF029792">
    <property type="entry name" value="Pro_racemase"/>
    <property type="match status" value="1"/>
</dbReference>
<dbReference type="Proteomes" id="UP000285575">
    <property type="component" value="Unassembled WGS sequence"/>
</dbReference>
<gene>
    <name evidence="2" type="ORF">EOE66_00790</name>
</gene>
<dbReference type="FunFam" id="3.10.310.10:FF:000003">
    <property type="entry name" value="Proline racemase"/>
    <property type="match status" value="1"/>
</dbReference>
<dbReference type="OrthoDB" id="181267at2"/>
<comment type="caution">
    <text evidence="2">The sequence shown here is derived from an EMBL/GenBank/DDBJ whole genome shotgun (WGS) entry which is preliminary data.</text>
</comment>
<accession>A0A437RQU3</accession>
<evidence type="ECO:0000313" key="2">
    <source>
        <dbReference type="EMBL" id="RVU49157.1"/>
    </source>
</evidence>
<proteinExistence type="inferred from homology"/>
<dbReference type="EMBL" id="SACR01000001">
    <property type="protein sequence ID" value="RVU49157.1"/>
    <property type="molecule type" value="Genomic_DNA"/>
</dbReference>
<dbReference type="NCBIfam" id="NF010577">
    <property type="entry name" value="PRK13970.1"/>
    <property type="match status" value="1"/>
</dbReference>
<comment type="similarity">
    <text evidence="1">Belongs to the proline racemase family.</text>
</comment>
<dbReference type="Gene3D" id="3.10.310.10">
    <property type="entry name" value="Diaminopimelate Epimerase, Chain A, domain 1"/>
    <property type="match status" value="2"/>
</dbReference>
<keyword evidence="2" id="KW-0413">Isomerase</keyword>
<dbReference type="GO" id="GO:0047580">
    <property type="term" value="F:4-hydroxyproline epimerase activity"/>
    <property type="evidence" value="ECO:0007669"/>
    <property type="project" value="UniProtKB-EC"/>
</dbReference>
<dbReference type="PANTHER" id="PTHR33442">
    <property type="entry name" value="TRANS-3-HYDROXY-L-PROLINE DEHYDRATASE"/>
    <property type="match status" value="1"/>
</dbReference>
<dbReference type="EC" id="5.1.1.8" evidence="2"/>
<dbReference type="RefSeq" id="WP_128226796.1">
    <property type="nucleotide sequence ID" value="NZ_SACR01000001.1"/>
</dbReference>
<protein>
    <submittedName>
        <fullName evidence="2">4-hydroxyproline epimerase</fullName>
        <ecNumber evidence="2">5.1.1.8</ecNumber>
    </submittedName>
</protein>
<sequence>MQVPTTRIVDSHTGGEPTRLVLTGGPELGTGSLAELRERFRTQHDPWRRALMNEPRGSDVLVGALLTPPQAPGSLCGVIFFNNVGYLGMCGHGTIGVVATLAHLGRIQPGVHAIDTPVGTVQATLHDDRSVTVANVPAYRHAQAVAVDVPGLGRVHGDVAWGGNWFFLCADHGLDLSASQVAPLTAHAEALRQALVAAGITGADGAEIDHIELMGPPQDARHHGRNFVLCPGMAYDRSPCGTGTSAKLACLAADGELQPGQVWHQESVIGSVFNAHYQPAAEPGRVLPFIHGTAYVTLDATLVFDPQDPFAWGINAAPNGTPA</sequence>